<keyword evidence="2" id="KW-0235">DNA replication</keyword>
<dbReference type="Pfam" id="PF03796">
    <property type="entry name" value="DnaB_C"/>
    <property type="match status" value="1"/>
</dbReference>
<dbReference type="InterPro" id="IPR036185">
    <property type="entry name" value="DNA_heli_DnaB-like_N_sf"/>
</dbReference>
<dbReference type="InterPro" id="IPR007694">
    <property type="entry name" value="DNA_helicase_DnaB-like_C"/>
</dbReference>
<dbReference type="GO" id="GO:0016787">
    <property type="term" value="F:hydrolase activity"/>
    <property type="evidence" value="ECO:0007669"/>
    <property type="project" value="UniProtKB-KW"/>
</dbReference>
<dbReference type="GO" id="GO:0005524">
    <property type="term" value="F:ATP binding"/>
    <property type="evidence" value="ECO:0007669"/>
    <property type="project" value="UniProtKB-KW"/>
</dbReference>
<gene>
    <name evidence="12" type="primary">dnaB</name>
</gene>
<evidence type="ECO:0000256" key="6">
    <source>
        <dbReference type="ARBA" id="ARBA00022840"/>
    </source>
</evidence>
<evidence type="ECO:0000256" key="4">
    <source>
        <dbReference type="ARBA" id="ARBA00022801"/>
    </source>
</evidence>
<dbReference type="InterPro" id="IPR027417">
    <property type="entry name" value="P-loop_NTPase"/>
</dbReference>
<protein>
    <recommendedName>
        <fullName evidence="9">DNA 5'-3' helicase</fullName>
        <ecNumber evidence="9">5.6.2.3</ecNumber>
    </recommendedName>
</protein>
<evidence type="ECO:0000256" key="5">
    <source>
        <dbReference type="ARBA" id="ARBA00022806"/>
    </source>
</evidence>
<evidence type="ECO:0000256" key="10">
    <source>
        <dbReference type="ARBA" id="ARBA00048954"/>
    </source>
</evidence>
<dbReference type="SUPFAM" id="SSF48024">
    <property type="entry name" value="N-terminal domain of DnaB helicase"/>
    <property type="match status" value="1"/>
</dbReference>
<dbReference type="PANTHER" id="PTHR30153">
    <property type="entry name" value="REPLICATIVE DNA HELICASE DNAB"/>
    <property type="match status" value="1"/>
</dbReference>
<evidence type="ECO:0000256" key="8">
    <source>
        <dbReference type="ARBA" id="ARBA00023235"/>
    </source>
</evidence>
<dbReference type="EMBL" id="MK814659">
    <property type="protein sequence ID" value="QCI06669.1"/>
    <property type="molecule type" value="Genomic_DNA"/>
</dbReference>
<dbReference type="InterPro" id="IPR007693">
    <property type="entry name" value="DNA_helicase_DnaB-like_N"/>
</dbReference>
<dbReference type="PANTHER" id="PTHR30153:SF2">
    <property type="entry name" value="REPLICATIVE DNA HELICASE"/>
    <property type="match status" value="1"/>
</dbReference>
<dbReference type="Pfam" id="PF00772">
    <property type="entry name" value="DnaB"/>
    <property type="match status" value="1"/>
</dbReference>
<keyword evidence="12" id="KW-0934">Plastid</keyword>
<geneLocation type="plastid" evidence="12"/>
<dbReference type="EC" id="5.6.2.3" evidence="9"/>
<evidence type="ECO:0000313" key="12">
    <source>
        <dbReference type="EMBL" id="QCI06669.1"/>
    </source>
</evidence>
<organism evidence="12">
    <name type="scientific">Gayliella sp</name>
    <dbReference type="NCBI Taxonomy" id="2575623"/>
    <lineage>
        <taxon>Eukaryota</taxon>
        <taxon>Rhodophyta</taxon>
        <taxon>Florideophyceae</taxon>
        <taxon>Rhodymeniophycidae</taxon>
        <taxon>Ceramiales</taxon>
        <taxon>Ceramiaceae</taxon>
        <taxon>Gayliella</taxon>
    </lineage>
</organism>
<keyword evidence="8" id="KW-0413">Isomerase</keyword>
<accession>A0A4D6WSQ0</accession>
<dbReference type="InterPro" id="IPR016136">
    <property type="entry name" value="DNA_helicase_N/primase_C"/>
</dbReference>
<dbReference type="AlphaFoldDB" id="A0A4D6WSQ0"/>
<keyword evidence="5 12" id="KW-0347">Helicase</keyword>
<proteinExistence type="inferred from homology"/>
<keyword evidence="4" id="KW-0378">Hydrolase</keyword>
<feature type="domain" description="SF4 helicase" evidence="11">
    <location>
        <begin position="545"/>
        <end position="602"/>
    </location>
</feature>
<dbReference type="PROSITE" id="PS51199">
    <property type="entry name" value="SF4_HELICASE"/>
    <property type="match status" value="2"/>
</dbReference>
<keyword evidence="6" id="KW-0067">ATP-binding</keyword>
<sequence length="602" mass="70461">MNLIKISSTPPQNYLAEEILLGCILINPLVFSKVIYNITIEAFFLESHQIIYLNLLHIYNHNKLHPIELLYNLSENRNLQKIGGIYKIIELMKQSQIFIYSNNTNIYIDELIHIINNNYTKRLIIQYGHNIIQLAYIKKLNSHILYNKASSYLNITVDKIPKNYIHNLQTLIGNAIFEIQKKQNKVTKTSTSIQAIIKSGFIDLDKLIHGLPNGDLIILAARPSMGKTSLAINIASNILKQSNYGVCIFSLEMSSKQILNKFISINSQIPYDKIINAHINSNQWKSITRVCKKLLNSNLYIHDTSNVSIDYIEYISKIWIQDNKNIGIIIIDYLQLIQTENLNHFNRVQQISYITRKLKILAQYLNIPLLALSQLNRSIELRINKEPLLSDLKESGCINSDVSIMTQDKIKYNLNIYYIYYLSKYLQTSNIYLNKLIISQYHHTKIRSIHNIHLNFNHIFQLNNKNNNLSLTYNHKYLSKYYWIEVHKHVEKQIISTIYNLFSTKSLLEYKYILHVYYLKYTTVYDLQMNLYIHFICNNIIIHNSIEQDADIIMMLYEKDNLLHLNNEKIIDITISKNRNGPIGSCQLVFSLNNTTFMDYSD</sequence>
<dbReference type="GO" id="GO:0043139">
    <property type="term" value="F:5'-3' DNA helicase activity"/>
    <property type="evidence" value="ECO:0007669"/>
    <property type="project" value="UniProtKB-EC"/>
</dbReference>
<reference evidence="12" key="1">
    <citation type="journal article" date="2019" name="Mol. Phylogenet. Evol.">
        <title>Morphological evolution and classification of the red algal order Ceramiales inferred using plastid phylogenomics.</title>
        <authorList>
            <person name="Diaz-Tapia P."/>
            <person name="Pasella M.M."/>
            <person name="Verbruggen H."/>
            <person name="Maggs C.A."/>
        </authorList>
    </citation>
    <scope>NUCLEOTIDE SEQUENCE</scope>
</reference>
<evidence type="ECO:0000256" key="9">
    <source>
        <dbReference type="ARBA" id="ARBA00044969"/>
    </source>
</evidence>
<keyword evidence="3" id="KW-0547">Nucleotide-binding</keyword>
<reference evidence="12" key="2">
    <citation type="submission" date="2019-04" db="EMBL/GenBank/DDBJ databases">
        <authorList>
            <person name="Pasella M."/>
        </authorList>
    </citation>
    <scope>NUCLEOTIDE SEQUENCE</scope>
</reference>
<dbReference type="SUPFAM" id="SSF52540">
    <property type="entry name" value="P-loop containing nucleoside triphosphate hydrolases"/>
    <property type="match status" value="1"/>
</dbReference>
<name>A0A4D6WSQ0_9FLOR</name>
<dbReference type="GO" id="GO:0005829">
    <property type="term" value="C:cytosol"/>
    <property type="evidence" value="ECO:0007669"/>
    <property type="project" value="TreeGrafter"/>
</dbReference>
<dbReference type="GO" id="GO:0003677">
    <property type="term" value="F:DNA binding"/>
    <property type="evidence" value="ECO:0007669"/>
    <property type="project" value="UniProtKB-KW"/>
</dbReference>
<dbReference type="Gene3D" id="1.10.860.10">
    <property type="entry name" value="DNAb Helicase, Chain A"/>
    <property type="match status" value="1"/>
</dbReference>
<dbReference type="GO" id="GO:0006260">
    <property type="term" value="P:DNA replication"/>
    <property type="evidence" value="ECO:0007669"/>
    <property type="project" value="UniProtKB-KW"/>
</dbReference>
<evidence type="ECO:0000256" key="3">
    <source>
        <dbReference type="ARBA" id="ARBA00022741"/>
    </source>
</evidence>
<evidence type="ECO:0000256" key="2">
    <source>
        <dbReference type="ARBA" id="ARBA00022705"/>
    </source>
</evidence>
<comment type="similarity">
    <text evidence="1">Belongs to the helicase family. DnaB subfamily.</text>
</comment>
<feature type="domain" description="SF4 helicase" evidence="11">
    <location>
        <begin position="190"/>
        <end position="396"/>
    </location>
</feature>
<evidence type="ECO:0000256" key="1">
    <source>
        <dbReference type="ARBA" id="ARBA00008428"/>
    </source>
</evidence>
<evidence type="ECO:0000256" key="7">
    <source>
        <dbReference type="ARBA" id="ARBA00023125"/>
    </source>
</evidence>
<dbReference type="Gene3D" id="3.40.50.300">
    <property type="entry name" value="P-loop containing nucleotide triphosphate hydrolases"/>
    <property type="match status" value="2"/>
</dbReference>
<keyword evidence="7" id="KW-0238">DNA-binding</keyword>
<evidence type="ECO:0000259" key="11">
    <source>
        <dbReference type="PROSITE" id="PS51199"/>
    </source>
</evidence>
<comment type="catalytic activity">
    <reaction evidence="10">
        <text>ATP + H2O = ADP + phosphate + H(+)</text>
        <dbReference type="Rhea" id="RHEA:13065"/>
        <dbReference type="ChEBI" id="CHEBI:15377"/>
        <dbReference type="ChEBI" id="CHEBI:15378"/>
        <dbReference type="ChEBI" id="CHEBI:30616"/>
        <dbReference type="ChEBI" id="CHEBI:43474"/>
        <dbReference type="ChEBI" id="CHEBI:456216"/>
        <dbReference type="EC" id="5.6.2.3"/>
    </reaction>
</comment>